<gene>
    <name evidence="2" type="ORF">RBWH47_03412</name>
</gene>
<dbReference type="AlphaFoldDB" id="F2AZG1"/>
<proteinExistence type="predicted"/>
<sequence length="105" mass="11525">MRLRNQPYRIDDLRSAGCCSCPIAPAESGTTFWRPKDTFTPPSLGSQTHKKFDTDVLPSHLGKGNETSGDESEPVNLKPDNATDENTSHTPFSPDQPEMISSFAD</sequence>
<organism evidence="2 3">
    <name type="scientific">Rhodopirellula baltica WH47</name>
    <dbReference type="NCBI Taxonomy" id="991778"/>
    <lineage>
        <taxon>Bacteria</taxon>
        <taxon>Pseudomonadati</taxon>
        <taxon>Planctomycetota</taxon>
        <taxon>Planctomycetia</taxon>
        <taxon>Pirellulales</taxon>
        <taxon>Pirellulaceae</taxon>
        <taxon>Rhodopirellula</taxon>
    </lineage>
</organism>
<reference evidence="2 3" key="1">
    <citation type="journal article" date="2013" name="Mar. Genomics">
        <title>Expression of sulfatases in Rhodopirellula baltica and the diversity of sulfatases in the genus Rhodopirellula.</title>
        <authorList>
            <person name="Wegner C.E."/>
            <person name="Richter-Heitmann T."/>
            <person name="Klindworth A."/>
            <person name="Klockow C."/>
            <person name="Richter M."/>
            <person name="Achstetter T."/>
            <person name="Glockner F.O."/>
            <person name="Harder J."/>
        </authorList>
    </citation>
    <scope>NUCLEOTIDE SEQUENCE [LARGE SCALE GENOMIC DNA]</scope>
    <source>
        <strain evidence="2 3">WH47</strain>
    </source>
</reference>
<evidence type="ECO:0000313" key="2">
    <source>
        <dbReference type="EMBL" id="EGF24957.1"/>
    </source>
</evidence>
<evidence type="ECO:0000313" key="3">
    <source>
        <dbReference type="Proteomes" id="UP000006222"/>
    </source>
</evidence>
<dbReference type="PATRIC" id="fig|991778.3.peg.5419"/>
<dbReference type="Proteomes" id="UP000006222">
    <property type="component" value="Unassembled WGS sequence"/>
</dbReference>
<name>F2AZG1_RHOBT</name>
<protein>
    <submittedName>
        <fullName evidence="2">Uncharacterized protein</fullName>
    </submittedName>
</protein>
<feature type="compositionally biased region" description="Polar residues" evidence="1">
    <location>
        <begin position="84"/>
        <end position="93"/>
    </location>
</feature>
<dbReference type="EMBL" id="AFAR01000258">
    <property type="protein sequence ID" value="EGF24957.1"/>
    <property type="molecule type" value="Genomic_DNA"/>
</dbReference>
<evidence type="ECO:0000256" key="1">
    <source>
        <dbReference type="SAM" id="MobiDB-lite"/>
    </source>
</evidence>
<feature type="region of interest" description="Disordered" evidence="1">
    <location>
        <begin position="32"/>
        <end position="105"/>
    </location>
</feature>
<comment type="caution">
    <text evidence="2">The sequence shown here is derived from an EMBL/GenBank/DDBJ whole genome shotgun (WGS) entry which is preliminary data.</text>
</comment>
<accession>F2AZG1</accession>